<keyword evidence="4" id="KW-1185">Reference proteome</keyword>
<accession>A0A0C9WNJ6</accession>
<organism evidence="3 4">
    <name type="scientific">Laccaria amethystina LaAM-08-1</name>
    <dbReference type="NCBI Taxonomy" id="1095629"/>
    <lineage>
        <taxon>Eukaryota</taxon>
        <taxon>Fungi</taxon>
        <taxon>Dikarya</taxon>
        <taxon>Basidiomycota</taxon>
        <taxon>Agaricomycotina</taxon>
        <taxon>Agaricomycetes</taxon>
        <taxon>Agaricomycetidae</taxon>
        <taxon>Agaricales</taxon>
        <taxon>Agaricineae</taxon>
        <taxon>Hydnangiaceae</taxon>
        <taxon>Laccaria</taxon>
    </lineage>
</organism>
<dbReference type="OrthoDB" id="3052721at2759"/>
<reference evidence="4" key="2">
    <citation type="submission" date="2015-01" db="EMBL/GenBank/DDBJ databases">
        <title>Evolutionary Origins and Diversification of the Mycorrhizal Mutualists.</title>
        <authorList>
            <consortium name="DOE Joint Genome Institute"/>
            <consortium name="Mycorrhizal Genomics Consortium"/>
            <person name="Kohler A."/>
            <person name="Kuo A."/>
            <person name="Nagy L.G."/>
            <person name="Floudas D."/>
            <person name="Copeland A."/>
            <person name="Barry K.W."/>
            <person name="Cichocki N."/>
            <person name="Veneault-Fourrey C."/>
            <person name="LaButti K."/>
            <person name="Lindquist E.A."/>
            <person name="Lipzen A."/>
            <person name="Lundell T."/>
            <person name="Morin E."/>
            <person name="Murat C."/>
            <person name="Riley R."/>
            <person name="Ohm R."/>
            <person name="Sun H."/>
            <person name="Tunlid A."/>
            <person name="Henrissat B."/>
            <person name="Grigoriev I.V."/>
            <person name="Hibbett D.S."/>
            <person name="Martin F."/>
        </authorList>
    </citation>
    <scope>NUCLEOTIDE SEQUENCE [LARGE SCALE GENOMIC DNA]</scope>
    <source>
        <strain evidence="4">LaAM-08-1</strain>
    </source>
</reference>
<dbReference type="Proteomes" id="UP000054477">
    <property type="component" value="Unassembled WGS sequence"/>
</dbReference>
<proteinExistence type="predicted"/>
<evidence type="ECO:0000256" key="1">
    <source>
        <dbReference type="SAM" id="Coils"/>
    </source>
</evidence>
<evidence type="ECO:0000256" key="2">
    <source>
        <dbReference type="SAM" id="MobiDB-lite"/>
    </source>
</evidence>
<evidence type="ECO:0000313" key="4">
    <source>
        <dbReference type="Proteomes" id="UP000054477"/>
    </source>
</evidence>
<name>A0A0C9WNJ6_9AGAR</name>
<sequence>MPPQRSTAQKAALAKGRENAHSSVKDFEEAFTKANTDLETATVKIYLLEADLHDARLECGDLRQKLVLSSDKCKSLSQELKLQKGKNKGLYHDLRVERRGRQQTQNQRDILENQILLLKDAGLETTKDMNKLMTHADLAVNKLIGAEKANAGLKTELSKALQQYQLDVEASRAKLAIASKKLRDARASVVKLKKSIARFTVNKEKAISKATDALMKKKSVHHLLEKGKYTEETRNLIRLLVKAGCGRDYITEVISAVLRTAGITVVGSISRRTVSRVILEGYYAACIQIGYEMQEAAGITISADGTSHRSINYNSRHKLNNMYKDFLASNPLWMELVSRL</sequence>
<dbReference type="STRING" id="1095629.A0A0C9WNJ6"/>
<keyword evidence="1" id="KW-0175">Coiled coil</keyword>
<dbReference type="HOGENOM" id="CLU_816529_0_0_1"/>
<evidence type="ECO:0000313" key="3">
    <source>
        <dbReference type="EMBL" id="KIJ91985.1"/>
    </source>
</evidence>
<feature type="coiled-coil region" evidence="1">
    <location>
        <begin position="154"/>
        <end position="181"/>
    </location>
</feature>
<dbReference type="EMBL" id="KN838950">
    <property type="protein sequence ID" value="KIJ91985.1"/>
    <property type="molecule type" value="Genomic_DNA"/>
</dbReference>
<dbReference type="AlphaFoldDB" id="A0A0C9WNJ6"/>
<gene>
    <name evidence="3" type="ORF">K443DRAFT_13965</name>
</gene>
<feature type="region of interest" description="Disordered" evidence="2">
    <location>
        <begin position="1"/>
        <end position="22"/>
    </location>
</feature>
<protein>
    <submittedName>
        <fullName evidence="3">Uncharacterized protein</fullName>
    </submittedName>
</protein>
<reference evidence="3 4" key="1">
    <citation type="submission" date="2014-04" db="EMBL/GenBank/DDBJ databases">
        <authorList>
            <consortium name="DOE Joint Genome Institute"/>
            <person name="Kuo A."/>
            <person name="Kohler A."/>
            <person name="Nagy L.G."/>
            <person name="Floudas D."/>
            <person name="Copeland A."/>
            <person name="Barry K.W."/>
            <person name="Cichocki N."/>
            <person name="Veneault-Fourrey C."/>
            <person name="LaButti K."/>
            <person name="Lindquist E.A."/>
            <person name="Lipzen A."/>
            <person name="Lundell T."/>
            <person name="Morin E."/>
            <person name="Murat C."/>
            <person name="Sun H."/>
            <person name="Tunlid A."/>
            <person name="Henrissat B."/>
            <person name="Grigoriev I.V."/>
            <person name="Hibbett D.S."/>
            <person name="Martin F."/>
            <person name="Nordberg H.P."/>
            <person name="Cantor M.N."/>
            <person name="Hua S.X."/>
        </authorList>
    </citation>
    <scope>NUCLEOTIDE SEQUENCE [LARGE SCALE GENOMIC DNA]</scope>
    <source>
        <strain evidence="3 4">LaAM-08-1</strain>
    </source>
</reference>